<reference evidence="4 5" key="1">
    <citation type="journal article" date="1979" name="Int. J. Syst. Evol. Microbiol.">
        <title>Bacillus globisporus subsp. marinus subsp. nov.</title>
        <authorList>
            <person name="Liu H."/>
        </authorList>
    </citation>
    <scope>NUCLEOTIDE SEQUENCE [LARGE SCALE GENOMIC DNA]</scope>
    <source>
        <strain evidence="4 5">DSM 1297</strain>
    </source>
</reference>
<evidence type="ECO:0000256" key="1">
    <source>
        <dbReference type="ARBA" id="ARBA00001933"/>
    </source>
</evidence>
<dbReference type="InterPro" id="IPR015424">
    <property type="entry name" value="PyrdxlP-dep_Trfase"/>
</dbReference>
<dbReference type="Gene3D" id="3.90.1150.10">
    <property type="entry name" value="Aspartate Aminotransferase, domain 1"/>
    <property type="match status" value="1"/>
</dbReference>
<dbReference type="PIRSF" id="PIRSF005572">
    <property type="entry name" value="NifS"/>
    <property type="match status" value="1"/>
</dbReference>
<dbReference type="SUPFAM" id="SSF53383">
    <property type="entry name" value="PLP-dependent transferases"/>
    <property type="match status" value="1"/>
</dbReference>
<dbReference type="InterPro" id="IPR015421">
    <property type="entry name" value="PyrdxlP-dep_Trfase_major"/>
</dbReference>
<dbReference type="Gene3D" id="3.40.640.10">
    <property type="entry name" value="Type I PLP-dependent aspartate aminotransferase-like (Major domain)"/>
    <property type="match status" value="1"/>
</dbReference>
<proteinExistence type="predicted"/>
<dbReference type="PANTHER" id="PTHR11601:SF36">
    <property type="entry name" value="CYSTEINE DESULFURASE NIFS-RELATED"/>
    <property type="match status" value="1"/>
</dbReference>
<dbReference type="Pfam" id="PF00266">
    <property type="entry name" value="Aminotran_5"/>
    <property type="match status" value="1"/>
</dbReference>
<dbReference type="InterPro" id="IPR016454">
    <property type="entry name" value="Cysteine_dSase"/>
</dbReference>
<evidence type="ECO:0000313" key="5">
    <source>
        <dbReference type="Proteomes" id="UP001556040"/>
    </source>
</evidence>
<evidence type="ECO:0000259" key="3">
    <source>
        <dbReference type="Pfam" id="PF00266"/>
    </source>
</evidence>
<dbReference type="InterPro" id="IPR015422">
    <property type="entry name" value="PyrdxlP-dep_Trfase_small"/>
</dbReference>
<organism evidence="4 5">
    <name type="scientific">Jeotgalibacillus marinus</name>
    <dbReference type="NCBI Taxonomy" id="86667"/>
    <lineage>
        <taxon>Bacteria</taxon>
        <taxon>Bacillati</taxon>
        <taxon>Bacillota</taxon>
        <taxon>Bacilli</taxon>
        <taxon>Bacillales</taxon>
        <taxon>Caryophanaceae</taxon>
        <taxon>Jeotgalibacillus</taxon>
    </lineage>
</organism>
<keyword evidence="5" id="KW-1185">Reference proteome</keyword>
<dbReference type="Proteomes" id="UP001556040">
    <property type="component" value="Unassembled WGS sequence"/>
</dbReference>
<dbReference type="Gene3D" id="1.10.260.50">
    <property type="match status" value="1"/>
</dbReference>
<name>A0ABV3Q421_9BACL</name>
<dbReference type="PANTHER" id="PTHR11601">
    <property type="entry name" value="CYSTEINE DESULFURYLASE FAMILY MEMBER"/>
    <property type="match status" value="1"/>
</dbReference>
<evidence type="ECO:0000256" key="2">
    <source>
        <dbReference type="ARBA" id="ARBA00022898"/>
    </source>
</evidence>
<gene>
    <name evidence="4" type="ORF">AB1471_08645</name>
</gene>
<sequence>MIYLDYAATTPMREEAVETYIQATNHFPGNPSSLHDTGSEAEDLFSTCKLKLAELLNGEKNGIFFTSGGSESNDLAIRSIVKGHAHRGRHIVTSKLEHPSVLGAFSTLEEEGFRITYLPVQPDGLISLSVIEQNITAHTILVSIQHVNHEIGTTQHIQEIGALLKSKRIPFHCDCVQSFGKLPIDVKQLNVDSLSISSHKVGGPKGVGAVYINPNLHWESVYKLATHQQGFRPGTINVPGIASFVTASKIAINEMTDHQQHYLLLRKKWTDLIQPYSKSITIEGAQQLPSIVGMTSSNVQGQLLMLECNRRQLAVSTGSACHIGQQNPATTMTAIGKTVDEANRFIRISFGPNTTEQHLDQLYEALLPYLQLKNKIAL</sequence>
<dbReference type="RefSeq" id="WP_367779357.1">
    <property type="nucleotide sequence ID" value="NZ_JBFMIA010000006.1"/>
</dbReference>
<keyword evidence="2" id="KW-0663">Pyridoxal phosphate</keyword>
<comment type="caution">
    <text evidence="4">The sequence shown here is derived from an EMBL/GenBank/DDBJ whole genome shotgun (WGS) entry which is preliminary data.</text>
</comment>
<accession>A0ABV3Q421</accession>
<dbReference type="EMBL" id="JBFMIA010000006">
    <property type="protein sequence ID" value="MEW9501868.1"/>
    <property type="molecule type" value="Genomic_DNA"/>
</dbReference>
<feature type="domain" description="Aminotransferase class V" evidence="3">
    <location>
        <begin position="2"/>
        <end position="362"/>
    </location>
</feature>
<comment type="cofactor">
    <cofactor evidence="1">
        <name>pyridoxal 5'-phosphate</name>
        <dbReference type="ChEBI" id="CHEBI:597326"/>
    </cofactor>
</comment>
<dbReference type="InterPro" id="IPR000192">
    <property type="entry name" value="Aminotrans_V_dom"/>
</dbReference>
<evidence type="ECO:0000313" key="4">
    <source>
        <dbReference type="EMBL" id="MEW9501868.1"/>
    </source>
</evidence>
<protein>
    <submittedName>
        <fullName evidence="4">IscS subfamily cysteine desulfurase</fullName>
    </submittedName>
</protein>
<dbReference type="NCBIfam" id="NF002806">
    <property type="entry name" value="PRK02948.1"/>
    <property type="match status" value="1"/>
</dbReference>